<dbReference type="OrthoDB" id="397271at2759"/>
<evidence type="ECO:0000313" key="2">
    <source>
        <dbReference type="Proteomes" id="UP000515125"/>
    </source>
</evidence>
<evidence type="ECO:0000256" key="1">
    <source>
        <dbReference type="SAM" id="MobiDB-lite"/>
    </source>
</evidence>
<organism evidence="2 3">
    <name type="scientific">Cyclospora cayetanensis</name>
    <dbReference type="NCBI Taxonomy" id="88456"/>
    <lineage>
        <taxon>Eukaryota</taxon>
        <taxon>Sar</taxon>
        <taxon>Alveolata</taxon>
        <taxon>Apicomplexa</taxon>
        <taxon>Conoidasida</taxon>
        <taxon>Coccidia</taxon>
        <taxon>Eucoccidiorida</taxon>
        <taxon>Eimeriorina</taxon>
        <taxon>Eimeriidae</taxon>
        <taxon>Cyclospora</taxon>
    </lineage>
</organism>
<feature type="compositionally biased region" description="Basic residues" evidence="1">
    <location>
        <begin position="151"/>
        <end position="161"/>
    </location>
</feature>
<protein>
    <submittedName>
        <fullName evidence="3">Uncharacterized protein LOC34620399</fullName>
    </submittedName>
</protein>
<gene>
    <name evidence="3" type="primary">LOC34620399</name>
</gene>
<feature type="region of interest" description="Disordered" evidence="1">
    <location>
        <begin position="121"/>
        <end position="177"/>
    </location>
</feature>
<keyword evidence="2" id="KW-1185">Reference proteome</keyword>
<reference evidence="3" key="1">
    <citation type="submission" date="2025-08" db="UniProtKB">
        <authorList>
            <consortium name="RefSeq"/>
        </authorList>
    </citation>
    <scope>IDENTIFICATION</scope>
</reference>
<feature type="compositionally biased region" description="Low complexity" evidence="1">
    <location>
        <begin position="141"/>
        <end position="150"/>
    </location>
</feature>
<proteinExistence type="predicted"/>
<accession>A0A6P6RT88</accession>
<dbReference type="AlphaFoldDB" id="A0A6P6RT88"/>
<name>A0A6P6RT88_9EIME</name>
<dbReference type="GeneID" id="34620399"/>
<dbReference type="Proteomes" id="UP000515125">
    <property type="component" value="Unplaced"/>
</dbReference>
<dbReference type="RefSeq" id="XP_026190335.1">
    <property type="nucleotide sequence ID" value="XM_026334550.1"/>
</dbReference>
<feature type="compositionally biased region" description="Gly residues" evidence="1">
    <location>
        <begin position="162"/>
        <end position="176"/>
    </location>
</feature>
<feature type="non-terminal residue" evidence="3">
    <location>
        <position position="1"/>
    </location>
</feature>
<evidence type="ECO:0000313" key="3">
    <source>
        <dbReference type="RefSeq" id="XP_026190335.1"/>
    </source>
</evidence>
<sequence>VEEQLLGGAVATPSDLRLPAGLSPSAVFTEEEDRLLLWGLYEQGVNAIPLVHAAGQAPELLRARQALRSCRGMSRGLRGARGAPRGLEGVLIGTEDGEEEVSDRCNNPLDEFDDPYSHFLTPPGGPPVGGPFTGPGGLSTAAYGSSASRRGSSRGRPRGRPRGGGQRLGNRGGGGATRACTAVVPPAAFVATAVAAAGTQPTASAASSAPSMSPSMGGLTFGRESEKHAMHVDSPAHLTADLTEL</sequence>